<keyword evidence="2" id="KW-0378">Hydrolase</keyword>
<gene>
    <name evidence="2" type="ORF">NCTC4822_00517</name>
</gene>
<proteinExistence type="predicted"/>
<name>A0A380BCY6_SPOPA</name>
<accession>A0A380BCY6</accession>
<protein>
    <submittedName>
        <fullName evidence="2">Thermophilic metalloprotease (M29)</fullName>
    </submittedName>
</protein>
<dbReference type="InterPro" id="IPR000787">
    <property type="entry name" value="Peptidase_M29"/>
</dbReference>
<dbReference type="RefSeq" id="WP_243835615.1">
    <property type="nucleotide sequence ID" value="NZ_CP038012.1"/>
</dbReference>
<evidence type="ECO:0000313" key="3">
    <source>
        <dbReference type="Proteomes" id="UP000254519"/>
    </source>
</evidence>
<dbReference type="PANTHER" id="PTHR34448:SF1">
    <property type="entry name" value="BLL6088 PROTEIN"/>
    <property type="match status" value="1"/>
</dbReference>
<keyword evidence="2" id="KW-0645">Protease</keyword>
<dbReference type="AlphaFoldDB" id="A0A380BCY6"/>
<dbReference type="PANTHER" id="PTHR34448">
    <property type="entry name" value="AMINOPEPTIDASE"/>
    <property type="match status" value="1"/>
</dbReference>
<dbReference type="GO" id="GO:0008237">
    <property type="term" value="F:metallopeptidase activity"/>
    <property type="evidence" value="ECO:0007669"/>
    <property type="project" value="UniProtKB-KW"/>
</dbReference>
<dbReference type="Pfam" id="PF02073">
    <property type="entry name" value="Peptidase_M29"/>
    <property type="match status" value="1"/>
</dbReference>
<dbReference type="EMBL" id="UGYZ01000002">
    <property type="protein sequence ID" value="SUI99208.1"/>
    <property type="molecule type" value="Genomic_DNA"/>
</dbReference>
<organism evidence="2 3">
    <name type="scientific">Sporosarcina pasteurii</name>
    <name type="common">Bacillus pasteurii</name>
    <dbReference type="NCBI Taxonomy" id="1474"/>
    <lineage>
        <taxon>Bacteria</taxon>
        <taxon>Bacillati</taxon>
        <taxon>Bacillota</taxon>
        <taxon>Bacilli</taxon>
        <taxon>Bacillales</taxon>
        <taxon>Caryophanaceae</taxon>
        <taxon>Sporosarcina</taxon>
    </lineage>
</organism>
<dbReference type="GO" id="GO:0046872">
    <property type="term" value="F:metal ion binding"/>
    <property type="evidence" value="ECO:0007669"/>
    <property type="project" value="UniProtKB-KW"/>
</dbReference>
<dbReference type="SUPFAM" id="SSF144052">
    <property type="entry name" value="Thermophilic metalloprotease-like"/>
    <property type="match status" value="1"/>
</dbReference>
<dbReference type="InterPro" id="IPR052170">
    <property type="entry name" value="M29_Exopeptidase"/>
</dbReference>
<dbReference type="GO" id="GO:0004177">
    <property type="term" value="F:aminopeptidase activity"/>
    <property type="evidence" value="ECO:0007669"/>
    <property type="project" value="InterPro"/>
</dbReference>
<evidence type="ECO:0000256" key="1">
    <source>
        <dbReference type="ARBA" id="ARBA00022723"/>
    </source>
</evidence>
<sequence>MKDFQQIVASLMVNNFSVDKTVNILVVADVSTEKLGRKFGDALAQNGWRVSTHIMEDRAKSGEEPPAETAGEMLNYDLVFCLTKHSLTHTVARKSANAKGISVITMPGITEDMFLNGAMAADYSIVEKETHKMTAKLTEAKEITVHTGGRHELIIPVEGRDGVPSTGVFRTKAASGNLPSGEAYIAPVEGAAEGTIEINGSIAGIGLLEEPVMLTIENGRLVTASGKDGEKLLGLLGEGDGRFLCELGIGTNHAARLTGNILEDEKAYNTIHVAFGSNHTFGGMIKTNVHIDCVTKNPLVELD</sequence>
<keyword evidence="2" id="KW-0482">Metalloprotease</keyword>
<dbReference type="Proteomes" id="UP000254519">
    <property type="component" value="Unassembled WGS sequence"/>
</dbReference>
<keyword evidence="3" id="KW-1185">Reference proteome</keyword>
<reference evidence="2 3" key="1">
    <citation type="submission" date="2018-06" db="EMBL/GenBank/DDBJ databases">
        <authorList>
            <consortium name="Pathogen Informatics"/>
            <person name="Doyle S."/>
        </authorList>
    </citation>
    <scope>NUCLEOTIDE SEQUENCE [LARGE SCALE GENOMIC DNA]</scope>
    <source>
        <strain evidence="3">ATCC 11859 / DSM 33 / NCIB 8841 / NCTC 4822</strain>
    </source>
</reference>
<evidence type="ECO:0000313" key="2">
    <source>
        <dbReference type="EMBL" id="SUI99208.1"/>
    </source>
</evidence>
<dbReference type="GO" id="GO:0006508">
    <property type="term" value="P:proteolysis"/>
    <property type="evidence" value="ECO:0007669"/>
    <property type="project" value="UniProtKB-KW"/>
</dbReference>
<keyword evidence="1" id="KW-0479">Metal-binding</keyword>